<dbReference type="EnsemblProtists" id="EKX46508">
    <property type="protein sequence ID" value="EKX46508"/>
    <property type="gene ID" value="GUITHDRAFT_152391"/>
</dbReference>
<dbReference type="RefSeq" id="XP_005833488.1">
    <property type="nucleotide sequence ID" value="XM_005833431.1"/>
</dbReference>
<reference evidence="3" key="2">
    <citation type="submission" date="2012-11" db="EMBL/GenBank/DDBJ databases">
        <authorList>
            <person name="Kuo A."/>
            <person name="Curtis B.A."/>
            <person name="Tanifuji G."/>
            <person name="Burki F."/>
            <person name="Gruber A."/>
            <person name="Irimia M."/>
            <person name="Maruyama S."/>
            <person name="Arias M.C."/>
            <person name="Ball S.G."/>
            <person name="Gile G.H."/>
            <person name="Hirakawa Y."/>
            <person name="Hopkins J.F."/>
            <person name="Rensing S.A."/>
            <person name="Schmutz J."/>
            <person name="Symeonidi A."/>
            <person name="Elias M."/>
            <person name="Eveleigh R.J."/>
            <person name="Herman E.K."/>
            <person name="Klute M.J."/>
            <person name="Nakayama T."/>
            <person name="Obornik M."/>
            <person name="Reyes-Prieto A."/>
            <person name="Armbrust E.V."/>
            <person name="Aves S.J."/>
            <person name="Beiko R.G."/>
            <person name="Coutinho P."/>
            <person name="Dacks J.B."/>
            <person name="Durnford D.G."/>
            <person name="Fast N.M."/>
            <person name="Green B.R."/>
            <person name="Grisdale C."/>
            <person name="Hempe F."/>
            <person name="Henrissat B."/>
            <person name="Hoppner M.P."/>
            <person name="Ishida K.-I."/>
            <person name="Kim E."/>
            <person name="Koreny L."/>
            <person name="Kroth P.G."/>
            <person name="Liu Y."/>
            <person name="Malik S.-B."/>
            <person name="Maier U.G."/>
            <person name="McRose D."/>
            <person name="Mock T."/>
            <person name="Neilson J.A."/>
            <person name="Onodera N.T."/>
            <person name="Poole A.M."/>
            <person name="Pritham E.J."/>
            <person name="Richards T.A."/>
            <person name="Rocap G."/>
            <person name="Roy S.W."/>
            <person name="Sarai C."/>
            <person name="Schaack S."/>
            <person name="Shirato S."/>
            <person name="Slamovits C.H."/>
            <person name="Spencer D.F."/>
            <person name="Suzuki S."/>
            <person name="Worden A.Z."/>
            <person name="Zauner S."/>
            <person name="Barry K."/>
            <person name="Bell C."/>
            <person name="Bharti A.K."/>
            <person name="Crow J.A."/>
            <person name="Grimwood J."/>
            <person name="Kramer R."/>
            <person name="Lindquist E."/>
            <person name="Lucas S."/>
            <person name="Salamov A."/>
            <person name="McFadden G.I."/>
            <person name="Lane C.E."/>
            <person name="Keeling P.J."/>
            <person name="Gray M.W."/>
            <person name="Grigoriev I.V."/>
            <person name="Archibald J.M."/>
        </authorList>
    </citation>
    <scope>NUCLEOTIDE SEQUENCE</scope>
    <source>
        <strain evidence="3">CCMP2712</strain>
    </source>
</reference>
<sequence>MLSESEDSTCQPLSSIFLLPCLIDHPLLTSPNALLHQGGCGRVEPSDLDFLLVQPSSTTRH</sequence>
<reference evidence="2" key="3">
    <citation type="submission" date="2015-06" db="UniProtKB">
        <authorList>
            <consortium name="EnsemblProtists"/>
        </authorList>
    </citation>
    <scope>IDENTIFICATION</scope>
</reference>
<proteinExistence type="predicted"/>
<dbReference type="KEGG" id="gtt:GUITHDRAFT_152391"/>
<dbReference type="GeneID" id="17303188"/>
<evidence type="ECO:0000313" key="1">
    <source>
        <dbReference type="EMBL" id="EKX46508.1"/>
    </source>
</evidence>
<gene>
    <name evidence="1" type="ORF">GUITHDRAFT_152391</name>
</gene>
<keyword evidence="3" id="KW-1185">Reference proteome</keyword>
<organism evidence="1">
    <name type="scientific">Guillardia theta (strain CCMP2712)</name>
    <name type="common">Cryptophyte</name>
    <dbReference type="NCBI Taxonomy" id="905079"/>
    <lineage>
        <taxon>Eukaryota</taxon>
        <taxon>Cryptophyceae</taxon>
        <taxon>Pyrenomonadales</taxon>
        <taxon>Geminigeraceae</taxon>
        <taxon>Guillardia</taxon>
    </lineage>
</organism>
<protein>
    <submittedName>
        <fullName evidence="1 2">Uncharacterized protein</fullName>
    </submittedName>
</protein>
<dbReference type="AlphaFoldDB" id="L1JD94"/>
<dbReference type="PaxDb" id="55529-EKX46508"/>
<dbReference type="EMBL" id="JH992994">
    <property type="protein sequence ID" value="EKX46508.1"/>
    <property type="molecule type" value="Genomic_DNA"/>
</dbReference>
<evidence type="ECO:0000313" key="2">
    <source>
        <dbReference type="EnsemblProtists" id="EKX46508"/>
    </source>
</evidence>
<dbReference type="Proteomes" id="UP000011087">
    <property type="component" value="Unassembled WGS sequence"/>
</dbReference>
<name>L1JD94_GUITC</name>
<accession>L1JD94</accession>
<reference evidence="1 3" key="1">
    <citation type="journal article" date="2012" name="Nature">
        <title>Algal genomes reveal evolutionary mosaicism and the fate of nucleomorphs.</title>
        <authorList>
            <consortium name="DOE Joint Genome Institute"/>
            <person name="Curtis B.A."/>
            <person name="Tanifuji G."/>
            <person name="Burki F."/>
            <person name="Gruber A."/>
            <person name="Irimia M."/>
            <person name="Maruyama S."/>
            <person name="Arias M.C."/>
            <person name="Ball S.G."/>
            <person name="Gile G.H."/>
            <person name="Hirakawa Y."/>
            <person name="Hopkins J.F."/>
            <person name="Kuo A."/>
            <person name="Rensing S.A."/>
            <person name="Schmutz J."/>
            <person name="Symeonidi A."/>
            <person name="Elias M."/>
            <person name="Eveleigh R.J."/>
            <person name="Herman E.K."/>
            <person name="Klute M.J."/>
            <person name="Nakayama T."/>
            <person name="Obornik M."/>
            <person name="Reyes-Prieto A."/>
            <person name="Armbrust E.V."/>
            <person name="Aves S.J."/>
            <person name="Beiko R.G."/>
            <person name="Coutinho P."/>
            <person name="Dacks J.B."/>
            <person name="Durnford D.G."/>
            <person name="Fast N.M."/>
            <person name="Green B.R."/>
            <person name="Grisdale C.J."/>
            <person name="Hempel F."/>
            <person name="Henrissat B."/>
            <person name="Hoppner M.P."/>
            <person name="Ishida K."/>
            <person name="Kim E."/>
            <person name="Koreny L."/>
            <person name="Kroth P.G."/>
            <person name="Liu Y."/>
            <person name="Malik S.B."/>
            <person name="Maier U.G."/>
            <person name="McRose D."/>
            <person name="Mock T."/>
            <person name="Neilson J.A."/>
            <person name="Onodera N.T."/>
            <person name="Poole A.M."/>
            <person name="Pritham E.J."/>
            <person name="Richards T.A."/>
            <person name="Rocap G."/>
            <person name="Roy S.W."/>
            <person name="Sarai C."/>
            <person name="Schaack S."/>
            <person name="Shirato S."/>
            <person name="Slamovits C.H."/>
            <person name="Spencer D.F."/>
            <person name="Suzuki S."/>
            <person name="Worden A.Z."/>
            <person name="Zauner S."/>
            <person name="Barry K."/>
            <person name="Bell C."/>
            <person name="Bharti A.K."/>
            <person name="Crow J.A."/>
            <person name="Grimwood J."/>
            <person name="Kramer R."/>
            <person name="Lindquist E."/>
            <person name="Lucas S."/>
            <person name="Salamov A."/>
            <person name="McFadden G.I."/>
            <person name="Lane C.E."/>
            <person name="Keeling P.J."/>
            <person name="Gray M.W."/>
            <person name="Grigoriev I.V."/>
            <person name="Archibald J.M."/>
        </authorList>
    </citation>
    <scope>NUCLEOTIDE SEQUENCE</scope>
    <source>
        <strain evidence="1 3">CCMP2712</strain>
    </source>
</reference>
<evidence type="ECO:0000313" key="3">
    <source>
        <dbReference type="Proteomes" id="UP000011087"/>
    </source>
</evidence>
<dbReference type="HOGENOM" id="CLU_2927467_0_0_1"/>